<accession>A0AAN6XP30</accession>
<proteinExistence type="predicted"/>
<evidence type="ECO:0000313" key="3">
    <source>
        <dbReference type="Proteomes" id="UP001303160"/>
    </source>
</evidence>
<feature type="region of interest" description="Disordered" evidence="1">
    <location>
        <begin position="55"/>
        <end position="162"/>
    </location>
</feature>
<name>A0AAN6XP30_9PEZI</name>
<gene>
    <name evidence="2" type="ORF">QBC40DRAFT_251352</name>
</gene>
<evidence type="ECO:0000256" key="1">
    <source>
        <dbReference type="SAM" id="MobiDB-lite"/>
    </source>
</evidence>
<dbReference type="Proteomes" id="UP001303160">
    <property type="component" value="Unassembled WGS sequence"/>
</dbReference>
<evidence type="ECO:0000313" key="2">
    <source>
        <dbReference type="EMBL" id="KAK4203131.1"/>
    </source>
</evidence>
<keyword evidence="3" id="KW-1185">Reference proteome</keyword>
<organism evidence="2 3">
    <name type="scientific">Triangularia verruculosa</name>
    <dbReference type="NCBI Taxonomy" id="2587418"/>
    <lineage>
        <taxon>Eukaryota</taxon>
        <taxon>Fungi</taxon>
        <taxon>Dikarya</taxon>
        <taxon>Ascomycota</taxon>
        <taxon>Pezizomycotina</taxon>
        <taxon>Sordariomycetes</taxon>
        <taxon>Sordariomycetidae</taxon>
        <taxon>Sordariales</taxon>
        <taxon>Podosporaceae</taxon>
        <taxon>Triangularia</taxon>
    </lineage>
</organism>
<feature type="compositionally biased region" description="Basic and acidic residues" evidence="1">
    <location>
        <begin position="143"/>
        <end position="162"/>
    </location>
</feature>
<dbReference type="EMBL" id="MU863891">
    <property type="protein sequence ID" value="KAK4203131.1"/>
    <property type="molecule type" value="Genomic_DNA"/>
</dbReference>
<feature type="compositionally biased region" description="Polar residues" evidence="1">
    <location>
        <begin position="90"/>
        <end position="99"/>
    </location>
</feature>
<feature type="compositionally biased region" description="Polar residues" evidence="1">
    <location>
        <begin position="106"/>
        <end position="121"/>
    </location>
</feature>
<reference evidence="2" key="1">
    <citation type="journal article" date="2023" name="Mol. Phylogenet. Evol.">
        <title>Genome-scale phylogeny and comparative genomics of the fungal order Sordariales.</title>
        <authorList>
            <person name="Hensen N."/>
            <person name="Bonometti L."/>
            <person name="Westerberg I."/>
            <person name="Brannstrom I.O."/>
            <person name="Guillou S."/>
            <person name="Cros-Aarteil S."/>
            <person name="Calhoun S."/>
            <person name="Haridas S."/>
            <person name="Kuo A."/>
            <person name="Mondo S."/>
            <person name="Pangilinan J."/>
            <person name="Riley R."/>
            <person name="LaButti K."/>
            <person name="Andreopoulos B."/>
            <person name="Lipzen A."/>
            <person name="Chen C."/>
            <person name="Yan M."/>
            <person name="Daum C."/>
            <person name="Ng V."/>
            <person name="Clum A."/>
            <person name="Steindorff A."/>
            <person name="Ohm R.A."/>
            <person name="Martin F."/>
            <person name="Silar P."/>
            <person name="Natvig D.O."/>
            <person name="Lalanne C."/>
            <person name="Gautier V."/>
            <person name="Ament-Velasquez S.L."/>
            <person name="Kruys A."/>
            <person name="Hutchinson M.I."/>
            <person name="Powell A.J."/>
            <person name="Barry K."/>
            <person name="Miller A.N."/>
            <person name="Grigoriev I.V."/>
            <person name="Debuchy R."/>
            <person name="Gladieux P."/>
            <person name="Hiltunen Thoren M."/>
            <person name="Johannesson H."/>
        </authorList>
    </citation>
    <scope>NUCLEOTIDE SEQUENCE</scope>
    <source>
        <strain evidence="2">CBS 315.58</strain>
    </source>
</reference>
<comment type="caution">
    <text evidence="2">The sequence shown here is derived from an EMBL/GenBank/DDBJ whole genome shotgun (WGS) entry which is preliminary data.</text>
</comment>
<sequence>MSGAWGGACQHQTVRFGSLTISNLRTTTFNRLSRTQLLQKQQYVSILKQRTLKFRKQPPGSQTVDGILTTDPTVPSPPTKATTSPKHEPSNISPPTNMCNIDAREQPSNADNTALSQGVNKTTKRPLDQDESSEMGAPQAKVRKIDSDNSSERLDSQPAKPRDARWDDLISDLITNFLSYNTLGSFIYDEICKTLDQPDECVDRQWKLLRLKTPSTPIFILVNIERRTFSLFNSANLDPLASYISTIANVLARLFKSHTVGGVRSSDWKHLHQRLSHQPSGSANATMVLLVLAHIIDSSGTLPWISSTWQIILKLFMRGGPNVDWVGSLSLLDEDYVEPKQLMAHHRTLVQELVDLRLGVQSTLTPPSPLPPSHSLGKMIGDICKEHETKAKEKAQHLLDAADRLHAVIPAVSSLEKHQTMSLGHLSTLLAQLEKIHTDEKGIARHIDRDIRSSTDRALQGYRSI</sequence>
<reference evidence="2" key="2">
    <citation type="submission" date="2023-05" db="EMBL/GenBank/DDBJ databases">
        <authorList>
            <consortium name="Lawrence Berkeley National Laboratory"/>
            <person name="Steindorff A."/>
            <person name="Hensen N."/>
            <person name="Bonometti L."/>
            <person name="Westerberg I."/>
            <person name="Brannstrom I.O."/>
            <person name="Guillou S."/>
            <person name="Cros-Aarteil S."/>
            <person name="Calhoun S."/>
            <person name="Haridas S."/>
            <person name="Kuo A."/>
            <person name="Mondo S."/>
            <person name="Pangilinan J."/>
            <person name="Riley R."/>
            <person name="Labutti K."/>
            <person name="Andreopoulos B."/>
            <person name="Lipzen A."/>
            <person name="Chen C."/>
            <person name="Yanf M."/>
            <person name="Daum C."/>
            <person name="Ng V."/>
            <person name="Clum A."/>
            <person name="Ohm R."/>
            <person name="Martin F."/>
            <person name="Silar P."/>
            <person name="Natvig D."/>
            <person name="Lalanne C."/>
            <person name="Gautier V."/>
            <person name="Ament-Velasquez S.L."/>
            <person name="Kruys A."/>
            <person name="Hutchinson M.I."/>
            <person name="Powell A.J."/>
            <person name="Barry K."/>
            <person name="Miller A.N."/>
            <person name="Grigoriev I.V."/>
            <person name="Debuchy R."/>
            <person name="Gladieux P."/>
            <person name="Thoren M.H."/>
            <person name="Johannesson H."/>
        </authorList>
    </citation>
    <scope>NUCLEOTIDE SEQUENCE</scope>
    <source>
        <strain evidence="2">CBS 315.58</strain>
    </source>
</reference>
<dbReference type="AlphaFoldDB" id="A0AAN6XP30"/>
<protein>
    <submittedName>
        <fullName evidence="2">Uncharacterized protein</fullName>
    </submittedName>
</protein>